<name>A0A8W8KZP9_MAGGI</name>
<reference evidence="3" key="1">
    <citation type="submission" date="2022-08" db="UniProtKB">
        <authorList>
            <consortium name="EnsemblMetazoa"/>
        </authorList>
    </citation>
    <scope>IDENTIFICATION</scope>
    <source>
        <strain evidence="3">05x7-T-G4-1.051#20</strain>
    </source>
</reference>
<dbReference type="PROSITE" id="PS50234">
    <property type="entry name" value="VWFA"/>
    <property type="match status" value="1"/>
</dbReference>
<dbReference type="PANTHER" id="PTHR24020">
    <property type="entry name" value="COLLAGEN ALPHA"/>
    <property type="match status" value="1"/>
</dbReference>
<keyword evidence="1" id="KW-0812">Transmembrane</keyword>
<dbReference type="Proteomes" id="UP000005408">
    <property type="component" value="Unassembled WGS sequence"/>
</dbReference>
<dbReference type="InterPro" id="IPR002035">
    <property type="entry name" value="VWF_A"/>
</dbReference>
<dbReference type="OrthoDB" id="6132182at2759"/>
<dbReference type="PANTHER" id="PTHR24020:SF20">
    <property type="entry name" value="PH DOMAIN-CONTAINING PROTEIN"/>
    <property type="match status" value="1"/>
</dbReference>
<protein>
    <recommendedName>
        <fullName evidence="2">VWFA domain-containing protein</fullName>
    </recommendedName>
</protein>
<sequence>MRKNFYFSVLILMPCVLVGVVAIYKDIVLAIDTSDSVDASDLKDAIDFIYNVTKWITIGPQDIQVAVVTYASDVTEHFDLDDYLTNNTLLSAMEALKSKLTPGGGTYTFDALTYVKTTSFLPMRGSRNNSKKAVLVMTDGQSTNYPLTVKTANELRTELGAEVFAIGVGQDSKKNVEILGIASDPDSYYVYYVDSFDYLCSVVPSLVPKLDPGAFAQGVSSCPTVAPVEQDEVATSSSNSSVIIATVVLVAVVLLSATITTAVIIERSTRVPSFTSMESQISSIVNQYGNAPLGESPANFDASQLDHVPELGPREINLDIVSPSQFQPRLDPIPIRNLELL</sequence>
<dbReference type="KEGG" id="crg:105321252"/>
<evidence type="ECO:0000313" key="4">
    <source>
        <dbReference type="Proteomes" id="UP000005408"/>
    </source>
</evidence>
<dbReference type="OMA" id="DGQSTNY"/>
<dbReference type="CDD" id="cd01450">
    <property type="entry name" value="vWFA_subfamily_ECM"/>
    <property type="match status" value="1"/>
</dbReference>
<dbReference type="PRINTS" id="PR00453">
    <property type="entry name" value="VWFADOMAIN"/>
</dbReference>
<evidence type="ECO:0000313" key="3">
    <source>
        <dbReference type="EnsemblMetazoa" id="G25673.1:cds"/>
    </source>
</evidence>
<feature type="domain" description="VWFA" evidence="2">
    <location>
        <begin position="26"/>
        <end position="206"/>
    </location>
</feature>
<dbReference type="SUPFAM" id="SSF53300">
    <property type="entry name" value="vWA-like"/>
    <property type="match status" value="1"/>
</dbReference>
<keyword evidence="1" id="KW-1133">Transmembrane helix</keyword>
<evidence type="ECO:0000256" key="1">
    <source>
        <dbReference type="SAM" id="Phobius"/>
    </source>
</evidence>
<feature type="transmembrane region" description="Helical" evidence="1">
    <location>
        <begin position="242"/>
        <end position="265"/>
    </location>
</feature>
<dbReference type="GeneID" id="105321252"/>
<keyword evidence="1" id="KW-0472">Membrane</keyword>
<dbReference type="InterPro" id="IPR050525">
    <property type="entry name" value="ECM_Assembly_Org"/>
</dbReference>
<dbReference type="EnsemblMetazoa" id="G25673.1">
    <property type="protein sequence ID" value="G25673.1:cds"/>
    <property type="gene ID" value="G25673"/>
</dbReference>
<dbReference type="Gene3D" id="3.40.50.410">
    <property type="entry name" value="von Willebrand factor, type A domain"/>
    <property type="match status" value="1"/>
</dbReference>
<evidence type="ECO:0000259" key="2">
    <source>
        <dbReference type="PROSITE" id="PS50234"/>
    </source>
</evidence>
<organism evidence="3 4">
    <name type="scientific">Magallana gigas</name>
    <name type="common">Pacific oyster</name>
    <name type="synonym">Crassostrea gigas</name>
    <dbReference type="NCBI Taxonomy" id="29159"/>
    <lineage>
        <taxon>Eukaryota</taxon>
        <taxon>Metazoa</taxon>
        <taxon>Spiralia</taxon>
        <taxon>Lophotrochozoa</taxon>
        <taxon>Mollusca</taxon>
        <taxon>Bivalvia</taxon>
        <taxon>Autobranchia</taxon>
        <taxon>Pteriomorphia</taxon>
        <taxon>Ostreida</taxon>
        <taxon>Ostreoidea</taxon>
        <taxon>Ostreidae</taxon>
        <taxon>Magallana</taxon>
    </lineage>
</organism>
<dbReference type="AlphaFoldDB" id="A0A8W8KZP9"/>
<dbReference type="InterPro" id="IPR036465">
    <property type="entry name" value="vWFA_dom_sf"/>
</dbReference>
<keyword evidence="4" id="KW-1185">Reference proteome</keyword>
<dbReference type="Pfam" id="PF00092">
    <property type="entry name" value="VWA"/>
    <property type="match status" value="1"/>
</dbReference>
<accession>A0A8W8KZP9</accession>
<proteinExistence type="predicted"/>
<dbReference type="SMART" id="SM00327">
    <property type="entry name" value="VWA"/>
    <property type="match status" value="1"/>
</dbReference>